<evidence type="ECO:0000256" key="1">
    <source>
        <dbReference type="SAM" id="MobiDB-lite"/>
    </source>
</evidence>
<comment type="caution">
    <text evidence="2">The sequence shown here is derived from an EMBL/GenBank/DDBJ whole genome shotgun (WGS) entry which is preliminary data.</text>
</comment>
<keyword evidence="3" id="KW-1185">Reference proteome</keyword>
<feature type="region of interest" description="Disordered" evidence="1">
    <location>
        <begin position="1"/>
        <end position="91"/>
    </location>
</feature>
<feature type="compositionally biased region" description="Basic and acidic residues" evidence="1">
    <location>
        <begin position="236"/>
        <end position="253"/>
    </location>
</feature>
<feature type="compositionally biased region" description="Polar residues" evidence="1">
    <location>
        <begin position="1"/>
        <end position="12"/>
    </location>
</feature>
<organism evidence="2 3">
    <name type="scientific">Plutella xylostella</name>
    <name type="common">Diamondback moth</name>
    <name type="synonym">Plutella maculipennis</name>
    <dbReference type="NCBI Taxonomy" id="51655"/>
    <lineage>
        <taxon>Eukaryota</taxon>
        <taxon>Metazoa</taxon>
        <taxon>Ecdysozoa</taxon>
        <taxon>Arthropoda</taxon>
        <taxon>Hexapoda</taxon>
        <taxon>Insecta</taxon>
        <taxon>Pterygota</taxon>
        <taxon>Neoptera</taxon>
        <taxon>Endopterygota</taxon>
        <taxon>Lepidoptera</taxon>
        <taxon>Glossata</taxon>
        <taxon>Ditrysia</taxon>
        <taxon>Yponomeutoidea</taxon>
        <taxon>Plutellidae</taxon>
        <taxon>Plutella</taxon>
    </lineage>
</organism>
<evidence type="ECO:0000313" key="2">
    <source>
        <dbReference type="EMBL" id="KAG7306592.1"/>
    </source>
</evidence>
<proteinExistence type="predicted"/>
<dbReference type="EMBL" id="JAHIBW010000011">
    <property type="protein sequence ID" value="KAG7306592.1"/>
    <property type="molecule type" value="Genomic_DNA"/>
</dbReference>
<feature type="compositionally biased region" description="Polar residues" evidence="1">
    <location>
        <begin position="219"/>
        <end position="234"/>
    </location>
</feature>
<feature type="compositionally biased region" description="Basic and acidic residues" evidence="1">
    <location>
        <begin position="529"/>
        <end position="564"/>
    </location>
</feature>
<dbReference type="Proteomes" id="UP000823941">
    <property type="component" value="Chromosome 11"/>
</dbReference>
<feature type="compositionally biased region" description="Basic and acidic residues" evidence="1">
    <location>
        <begin position="70"/>
        <end position="85"/>
    </location>
</feature>
<feature type="compositionally biased region" description="Low complexity" evidence="1">
    <location>
        <begin position="512"/>
        <end position="522"/>
    </location>
</feature>
<feature type="region of interest" description="Disordered" evidence="1">
    <location>
        <begin position="275"/>
        <end position="313"/>
    </location>
</feature>
<name>A0ABQ7QNH6_PLUXY</name>
<feature type="compositionally biased region" description="Polar residues" evidence="1">
    <location>
        <begin position="292"/>
        <end position="309"/>
    </location>
</feature>
<evidence type="ECO:0000313" key="3">
    <source>
        <dbReference type="Proteomes" id="UP000823941"/>
    </source>
</evidence>
<reference evidence="2 3" key="1">
    <citation type="submission" date="2021-06" db="EMBL/GenBank/DDBJ databases">
        <title>A haploid diamondback moth (Plutella xylostella L.) genome assembly resolves 31 chromosomes and identifies a diamide resistance mutation.</title>
        <authorList>
            <person name="Ward C.M."/>
            <person name="Perry K.D."/>
            <person name="Baker G."/>
            <person name="Powis K."/>
            <person name="Heckel D.G."/>
            <person name="Baxter S.W."/>
        </authorList>
    </citation>
    <scope>NUCLEOTIDE SEQUENCE [LARGE SCALE GENOMIC DNA]</scope>
    <source>
        <strain evidence="2 3">LV</strain>
        <tissue evidence="2">Single pupa</tissue>
    </source>
</reference>
<feature type="compositionally biased region" description="Polar residues" evidence="1">
    <location>
        <begin position="485"/>
        <end position="503"/>
    </location>
</feature>
<accession>A0ABQ7QNH6</accession>
<protein>
    <submittedName>
        <fullName evidence="2">Uncharacterized protein</fullName>
    </submittedName>
</protein>
<feature type="region of interest" description="Disordered" evidence="1">
    <location>
        <begin position="430"/>
        <end position="564"/>
    </location>
</feature>
<sequence length="718" mass="81756">MASKSADMSTVASKRVTKKEAMRTRQKTAQSKRIRNKLVHFPLTPRSLTSPPHLQVNKNDDAKTYGSPKPDVRADSPKSPKKLAESIKPLPKKKKCKEVIETSKEYYPNKKKRTVFSKKVVLKPKYELKVVERLNKRKLITPRRDSKFYIPIVDPALPPQKVPEPSFEELLRLADDMDSMTDEDLMEILTCPSPVWWEAPVNPEYEEDPIFPRPRRPAPTQQEAKPTNVQSSTKMPDLKPEIKLISELEEKGSKSSNKITKKRYLENILGNIKKKVNKSTPSNDSDTRKSNINDAKSNRVQTISLSESSATEDELFTDKNEDILRDLENLDIPVAKSDDINEKVDLLSPVECIFLEEDAAPCDPMVDYVSKQPVSEIEEKFEASMVEGIYKIQRSPSSLIKQTRSLAPKKIIFTINTTDKKKIKLDLEEYEDNKDTETKQEEEEVEVPNEMPPLQRFPKVSENDADIACPYSNPSSDNFEMDAVDSSSITSREPDTISDTNIKFLTDDQVNGEENLNGYENNDPLAPDTKTEADLEGEKQKTVTEDSIEKDKNMNIGKTNERDDENGKITEYAVDDSDITIDDNEKKRERIVVYKIIEADSDIEQPASVTETSNYFSNKSKTAKANKKINETVNLDKVNKNKTNKIRVKVKSIKRKANVNVDKRKVEDDLKIPITDSNGPKKAKMHYCRVCSSIFDTPECKYCKEKSIQNNSMETNKL</sequence>
<gene>
    <name evidence="2" type="ORF">JYU34_007963</name>
</gene>
<feature type="region of interest" description="Disordered" evidence="1">
    <location>
        <begin position="206"/>
        <end position="260"/>
    </location>
</feature>
<feature type="compositionally biased region" description="Basic and acidic residues" evidence="1">
    <location>
        <begin position="430"/>
        <end position="439"/>
    </location>
</feature>
<feature type="compositionally biased region" description="Basic residues" evidence="1">
    <location>
        <begin position="24"/>
        <end position="38"/>
    </location>
</feature>